<dbReference type="PANTHER" id="PTHR11085">
    <property type="entry name" value="NAD-DEPENDENT PROTEIN DEACYLASE SIRTUIN-5, MITOCHONDRIAL-RELATED"/>
    <property type="match status" value="1"/>
</dbReference>
<dbReference type="InterPro" id="IPR026590">
    <property type="entry name" value="Ssirtuin_cat_dom"/>
</dbReference>
<accession>A0A3M0MLI8</accession>
<dbReference type="GO" id="GO:0005737">
    <property type="term" value="C:cytoplasm"/>
    <property type="evidence" value="ECO:0007669"/>
    <property type="project" value="UniProtKB-SubCell"/>
</dbReference>
<keyword evidence="1" id="KW-0808">Transferase</keyword>
<comment type="cofactor">
    <cofactor evidence="3">
        <name>Zn(2+)</name>
        <dbReference type="ChEBI" id="CHEBI:29105"/>
    </cofactor>
    <text evidence="3">Binds 1 zinc ion per subunit.</text>
</comment>
<dbReference type="EC" id="2.3.1.286" evidence="3"/>
<dbReference type="EMBL" id="QOKZ01000002">
    <property type="protein sequence ID" value="RMC36540.1"/>
    <property type="molecule type" value="Genomic_DNA"/>
</dbReference>
<dbReference type="Proteomes" id="UP000273516">
    <property type="component" value="Unassembled WGS sequence"/>
</dbReference>
<dbReference type="PROSITE" id="PS50305">
    <property type="entry name" value="SIRTUIN"/>
    <property type="match status" value="1"/>
</dbReference>
<dbReference type="CDD" id="cd01412">
    <property type="entry name" value="SIRT5_Af1_CobB"/>
    <property type="match status" value="1"/>
</dbReference>
<evidence type="ECO:0000313" key="7">
    <source>
        <dbReference type="Proteomes" id="UP000273516"/>
    </source>
</evidence>
<dbReference type="Pfam" id="PF02146">
    <property type="entry name" value="SIR2"/>
    <property type="match status" value="1"/>
</dbReference>
<keyword evidence="3 4" id="KW-0479">Metal-binding</keyword>
<sequence length="226" mass="24883">MRIAVLTGAGISAESGLATFRASDGLWENHRIEDVATVEAFERDPALVHDFYNMRRIKAAEAQPNAAHRALAELARAHDLTLITQNVDDLHERGGSADVIHMHGAVASALCAACGHRWQAPMVMRPEDRCPECNAQATRPDIVWFGEMPYHMERIWQALEEAELFAAIGTSGNVYPAAGFAQHAARFGVECIELNLEESANSRDFSQRILGPASRTVPEWVNGLLR</sequence>
<feature type="binding site" evidence="3 4">
    <location>
        <position position="114"/>
    </location>
    <ligand>
        <name>Zn(2+)</name>
        <dbReference type="ChEBI" id="CHEBI:29105"/>
    </ligand>
</feature>
<feature type="binding site" evidence="3 4">
    <location>
        <position position="130"/>
    </location>
    <ligand>
        <name>Zn(2+)</name>
        <dbReference type="ChEBI" id="CHEBI:29105"/>
    </ligand>
</feature>
<dbReference type="OrthoDB" id="9800582at2"/>
<feature type="binding site" evidence="3">
    <location>
        <begin position="169"/>
        <end position="171"/>
    </location>
    <ligand>
        <name>NAD(+)</name>
        <dbReference type="ChEBI" id="CHEBI:57540"/>
    </ligand>
</feature>
<proteinExistence type="inferred from homology"/>
<dbReference type="InterPro" id="IPR027546">
    <property type="entry name" value="Sirtuin_class_III"/>
</dbReference>
<organism evidence="6 7">
    <name type="scientific">Paracoccus alkanivorans</name>
    <dbReference type="NCBI Taxonomy" id="2116655"/>
    <lineage>
        <taxon>Bacteria</taxon>
        <taxon>Pseudomonadati</taxon>
        <taxon>Pseudomonadota</taxon>
        <taxon>Alphaproteobacteria</taxon>
        <taxon>Rhodobacterales</taxon>
        <taxon>Paracoccaceae</taxon>
        <taxon>Paracoccus</taxon>
    </lineage>
</organism>
<feature type="domain" description="Deacetylase sirtuin-type" evidence="5">
    <location>
        <begin position="1"/>
        <end position="226"/>
    </location>
</feature>
<comment type="catalytic activity">
    <reaction evidence="3">
        <text>N(6)-acetyl-L-lysyl-[protein] + NAD(+) + H2O = 2''-O-acetyl-ADP-D-ribose + nicotinamide + L-lysyl-[protein]</text>
        <dbReference type="Rhea" id="RHEA:43636"/>
        <dbReference type="Rhea" id="RHEA-COMP:9752"/>
        <dbReference type="Rhea" id="RHEA-COMP:10731"/>
        <dbReference type="ChEBI" id="CHEBI:15377"/>
        <dbReference type="ChEBI" id="CHEBI:17154"/>
        <dbReference type="ChEBI" id="CHEBI:29969"/>
        <dbReference type="ChEBI" id="CHEBI:57540"/>
        <dbReference type="ChEBI" id="CHEBI:61930"/>
        <dbReference type="ChEBI" id="CHEBI:83767"/>
        <dbReference type="EC" id="2.3.1.286"/>
    </reaction>
</comment>
<comment type="similarity">
    <text evidence="3">Belongs to the sirtuin family. Class III subfamily.</text>
</comment>
<reference evidence="6 7" key="1">
    <citation type="submission" date="2018-07" db="EMBL/GenBank/DDBJ databases">
        <authorList>
            <person name="Zhang Y."/>
            <person name="Wang L."/>
            <person name="Ma S."/>
        </authorList>
    </citation>
    <scope>NUCLEOTIDE SEQUENCE [LARGE SCALE GENOMIC DNA]</scope>
    <source>
        <strain evidence="6 7">4-2</strain>
    </source>
</reference>
<evidence type="ECO:0000313" key="6">
    <source>
        <dbReference type="EMBL" id="RMC36540.1"/>
    </source>
</evidence>
<feature type="binding site" evidence="3">
    <location>
        <begin position="8"/>
        <end position="27"/>
    </location>
    <ligand>
        <name>NAD(+)</name>
        <dbReference type="ChEBI" id="CHEBI:57540"/>
    </ligand>
</feature>
<keyword evidence="3 4" id="KW-0862">Zinc</keyword>
<dbReference type="InterPro" id="IPR003000">
    <property type="entry name" value="Sirtuin"/>
</dbReference>
<feature type="binding site" evidence="3">
    <location>
        <position position="213"/>
    </location>
    <ligand>
        <name>NAD(+)</name>
        <dbReference type="ChEBI" id="CHEBI:57540"/>
    </ligand>
</feature>
<feature type="binding site" evidence="3">
    <location>
        <begin position="195"/>
        <end position="197"/>
    </location>
    <ligand>
        <name>NAD(+)</name>
        <dbReference type="ChEBI" id="CHEBI:57540"/>
    </ligand>
</feature>
<dbReference type="InterPro" id="IPR050134">
    <property type="entry name" value="NAD-dep_sirtuin_deacylases"/>
</dbReference>
<feature type="binding site" evidence="3">
    <location>
        <begin position="85"/>
        <end position="88"/>
    </location>
    <ligand>
        <name>NAD(+)</name>
        <dbReference type="ChEBI" id="CHEBI:57540"/>
    </ligand>
</feature>
<dbReference type="GO" id="GO:0036055">
    <property type="term" value="F:protein-succinyllysine desuccinylase activity"/>
    <property type="evidence" value="ECO:0007669"/>
    <property type="project" value="UniProtKB-UniRule"/>
</dbReference>
<dbReference type="Gene3D" id="3.30.1600.10">
    <property type="entry name" value="SIR2/SIRT2 'Small Domain"/>
    <property type="match status" value="1"/>
</dbReference>
<dbReference type="AlphaFoldDB" id="A0A3M0MLI8"/>
<evidence type="ECO:0000256" key="3">
    <source>
        <dbReference type="HAMAP-Rule" id="MF_01121"/>
    </source>
</evidence>
<dbReference type="InterPro" id="IPR029035">
    <property type="entry name" value="DHS-like_NAD/FAD-binding_dom"/>
</dbReference>
<name>A0A3M0MLI8_9RHOB</name>
<dbReference type="GO" id="GO:0036054">
    <property type="term" value="F:protein-malonyllysine demalonylase activity"/>
    <property type="evidence" value="ECO:0007669"/>
    <property type="project" value="InterPro"/>
</dbReference>
<dbReference type="GO" id="GO:0017136">
    <property type="term" value="F:histone deacetylase activity, NAD-dependent"/>
    <property type="evidence" value="ECO:0007669"/>
    <property type="project" value="TreeGrafter"/>
</dbReference>
<evidence type="ECO:0000259" key="5">
    <source>
        <dbReference type="PROSITE" id="PS50305"/>
    </source>
</evidence>
<dbReference type="HAMAP" id="MF_01121">
    <property type="entry name" value="Sirtuin_ClassIII"/>
    <property type="match status" value="1"/>
</dbReference>
<feature type="binding site" evidence="3">
    <location>
        <position position="55"/>
    </location>
    <ligand>
        <name>substrate</name>
    </ligand>
</feature>
<comment type="catalytic activity">
    <reaction evidence="3">
        <text>N(6)-succinyl-L-lysyl-[protein] + NAD(+) + H2O = 2''-O-succinyl-ADP-D-ribose + nicotinamide + L-lysyl-[protein]</text>
        <dbReference type="Rhea" id="RHEA:47668"/>
        <dbReference type="Rhea" id="RHEA-COMP:9752"/>
        <dbReference type="Rhea" id="RHEA-COMP:11877"/>
        <dbReference type="ChEBI" id="CHEBI:15377"/>
        <dbReference type="ChEBI" id="CHEBI:17154"/>
        <dbReference type="ChEBI" id="CHEBI:29969"/>
        <dbReference type="ChEBI" id="CHEBI:57540"/>
        <dbReference type="ChEBI" id="CHEBI:87830"/>
        <dbReference type="ChEBI" id="CHEBI:87832"/>
    </reaction>
</comment>
<dbReference type="GO" id="GO:0070403">
    <property type="term" value="F:NAD+ binding"/>
    <property type="evidence" value="ECO:0007669"/>
    <property type="project" value="UniProtKB-UniRule"/>
</dbReference>
<feature type="active site" description="Proton acceptor" evidence="3 4">
    <location>
        <position position="103"/>
    </location>
</feature>
<feature type="binding site" evidence="3">
    <location>
        <position position="52"/>
    </location>
    <ligand>
        <name>substrate</name>
    </ligand>
</feature>
<evidence type="ECO:0000256" key="2">
    <source>
        <dbReference type="ARBA" id="ARBA00023027"/>
    </source>
</evidence>
<comment type="caution">
    <text evidence="6">The sequence shown here is derived from an EMBL/GenBank/DDBJ whole genome shotgun (WGS) entry which is preliminary data.</text>
</comment>
<dbReference type="Gene3D" id="3.40.50.1220">
    <property type="entry name" value="TPP-binding domain"/>
    <property type="match status" value="1"/>
</dbReference>
<feature type="binding site" evidence="3 4">
    <location>
        <position position="133"/>
    </location>
    <ligand>
        <name>Zn(2+)</name>
        <dbReference type="ChEBI" id="CHEBI:29105"/>
    </ligand>
</feature>
<dbReference type="RefSeq" id="WP_122111708.1">
    <property type="nucleotide sequence ID" value="NZ_QOKZ01000002.1"/>
</dbReference>
<comment type="function">
    <text evidence="3">NAD-dependent lysine deacetylase and desuccinylase that specifically removes acetyl and succinyl groups on target proteins. Modulates the activities of several proteins which are inactive in their acylated form.</text>
</comment>
<dbReference type="SUPFAM" id="SSF52467">
    <property type="entry name" value="DHS-like NAD/FAD-binding domain"/>
    <property type="match status" value="1"/>
</dbReference>
<keyword evidence="7" id="KW-1185">Reference proteome</keyword>
<protein>
    <recommendedName>
        <fullName evidence="3">NAD-dependent protein deacylase</fullName>
        <ecNumber evidence="3">2.3.1.286</ecNumber>
    </recommendedName>
    <alternativeName>
        <fullName evidence="3">Regulatory protein SIR2 homolog</fullName>
    </alternativeName>
</protein>
<comment type="domain">
    <text evidence="3">2 residues (Tyr-52 and Arg-55) present in a large hydrophobic pocket are probably involved in substrate specificity. They are important for desuccinylation activity, but dispensable for deacetylation activity.</text>
</comment>
<keyword evidence="3" id="KW-0963">Cytoplasm</keyword>
<evidence type="ECO:0000256" key="1">
    <source>
        <dbReference type="ARBA" id="ARBA00022679"/>
    </source>
</evidence>
<dbReference type="GO" id="GO:0008270">
    <property type="term" value="F:zinc ion binding"/>
    <property type="evidence" value="ECO:0007669"/>
    <property type="project" value="UniProtKB-UniRule"/>
</dbReference>
<keyword evidence="2 3" id="KW-0520">NAD</keyword>
<evidence type="ECO:0000256" key="4">
    <source>
        <dbReference type="PROSITE-ProRule" id="PRU00236"/>
    </source>
</evidence>
<dbReference type="PANTHER" id="PTHR11085:SF4">
    <property type="entry name" value="NAD-DEPENDENT PROTEIN DEACYLASE"/>
    <property type="match status" value="1"/>
</dbReference>
<gene>
    <name evidence="3" type="primary">cobB</name>
    <name evidence="6" type="ORF">C9E81_07765</name>
</gene>
<dbReference type="InterPro" id="IPR026591">
    <property type="entry name" value="Sirtuin_cat_small_dom_sf"/>
</dbReference>
<feature type="binding site" evidence="3 4">
    <location>
        <position position="111"/>
    </location>
    <ligand>
        <name>Zn(2+)</name>
        <dbReference type="ChEBI" id="CHEBI:29105"/>
    </ligand>
</feature>
<comment type="subcellular location">
    <subcellularLocation>
        <location evidence="3">Cytoplasm</location>
    </subcellularLocation>
</comment>